<keyword evidence="4" id="KW-1185">Reference proteome</keyword>
<accession>A0ABM1VY55</accession>
<feature type="chain" id="PRO_5046726304" evidence="3">
    <location>
        <begin position="20"/>
        <end position="652"/>
    </location>
</feature>
<feature type="compositionally biased region" description="Low complexity" evidence="2">
    <location>
        <begin position="104"/>
        <end position="251"/>
    </location>
</feature>
<proteinExistence type="predicted"/>
<dbReference type="GeneID" id="101864245"/>
<organism evidence="4 5">
    <name type="scientific">Aplysia californica</name>
    <name type="common">California sea hare</name>
    <dbReference type="NCBI Taxonomy" id="6500"/>
    <lineage>
        <taxon>Eukaryota</taxon>
        <taxon>Metazoa</taxon>
        <taxon>Spiralia</taxon>
        <taxon>Lophotrochozoa</taxon>
        <taxon>Mollusca</taxon>
        <taxon>Gastropoda</taxon>
        <taxon>Heterobranchia</taxon>
        <taxon>Euthyneura</taxon>
        <taxon>Tectipleura</taxon>
        <taxon>Aplysiida</taxon>
        <taxon>Aplysioidea</taxon>
        <taxon>Aplysiidae</taxon>
        <taxon>Aplysia</taxon>
    </lineage>
</organism>
<feature type="compositionally biased region" description="Low complexity" evidence="2">
    <location>
        <begin position="21"/>
        <end position="33"/>
    </location>
</feature>
<name>A0ABM1VY55_APLCA</name>
<evidence type="ECO:0000313" key="5">
    <source>
        <dbReference type="RefSeq" id="XP_035827348.1"/>
    </source>
</evidence>
<feature type="compositionally biased region" description="Low complexity" evidence="2">
    <location>
        <begin position="263"/>
        <end position="319"/>
    </location>
</feature>
<dbReference type="RefSeq" id="XP_035827348.1">
    <property type="nucleotide sequence ID" value="XM_035971455.1"/>
</dbReference>
<feature type="signal peptide" evidence="3">
    <location>
        <begin position="1"/>
        <end position="19"/>
    </location>
</feature>
<evidence type="ECO:0000256" key="3">
    <source>
        <dbReference type="SAM" id="SignalP"/>
    </source>
</evidence>
<evidence type="ECO:0000256" key="1">
    <source>
        <dbReference type="SAM" id="Coils"/>
    </source>
</evidence>
<keyword evidence="3" id="KW-0732">Signal</keyword>
<sequence>MKLSLAVLAVFGLFGACHAQSSSGSGSSNSERSPSPKEGYNPSPGEDYASKLNSGYNPSPGEDYASKLNSGYNPSPGEDYASKLNSGYNPSPGEDYASQLNSGYNPSPGSDYNSNSGSGYSSNPSSGYNSNSDSGDNSSPSNGYSSNPNIGYSSNADSGYSSNSGSGYSSNSGSGYSSNAGSGYSSNPSRGYNSNSGSGYSSNSGSGYSSNPSSGYNSNFGSGYNSNSSSGYNSNSGSGYSSNSGSGYSSNPVSDYSPFPSIGYNSNPSSGYSSNTNNGYSPNPSTGYSLTPSSSYSSNPSNGGYGSNSNSGYNSGYSNRVPSYEPQRSYSRAPSYGGYSSSVGYGPTRPTSYYGDGYGGASYGSDREYRGYQDDRYAEQQLDRLDSFLENLEGREMAQLDRLGRLKKSANANVDFKKTFKSSIYPEVQGRQQLQAYRLNALQDTLNRIRGLRSQVQNLQNRANDVRGDIESTIYPARKRIMYGVSDLQNVDSEKSNRIDEARGRANATSERVDTLADMAAESQRDLDETRNSVKITIRSTNRQHGTSVITAVDPNGQNAPANTTVDFTPSFDGIPQYSPSAITGFRVVRNHHYANDYPSIYFGIEDNIILNNRAEFSSKDFSSGGYRTERIVFNAAFGNFDIMEPRNSKNL</sequence>
<feature type="region of interest" description="Disordered" evidence="2">
    <location>
        <begin position="18"/>
        <end position="346"/>
    </location>
</feature>
<protein>
    <submittedName>
        <fullName evidence="5">Ice nucleation protein</fullName>
    </submittedName>
</protein>
<feature type="coiled-coil region" evidence="1">
    <location>
        <begin position="442"/>
        <end position="469"/>
    </location>
</feature>
<feature type="compositionally biased region" description="Low complexity" evidence="2">
    <location>
        <begin position="335"/>
        <end position="346"/>
    </location>
</feature>
<dbReference type="PROSITE" id="PS51257">
    <property type="entry name" value="PROKAR_LIPOPROTEIN"/>
    <property type="match status" value="1"/>
</dbReference>
<keyword evidence="1" id="KW-0175">Coiled coil</keyword>
<evidence type="ECO:0000313" key="4">
    <source>
        <dbReference type="Proteomes" id="UP000694888"/>
    </source>
</evidence>
<dbReference type="Proteomes" id="UP000694888">
    <property type="component" value="Unplaced"/>
</dbReference>
<evidence type="ECO:0000256" key="2">
    <source>
        <dbReference type="SAM" id="MobiDB-lite"/>
    </source>
</evidence>
<reference evidence="5" key="1">
    <citation type="submission" date="2025-08" db="UniProtKB">
        <authorList>
            <consortium name="RefSeq"/>
        </authorList>
    </citation>
    <scope>IDENTIFICATION</scope>
</reference>
<gene>
    <name evidence="5" type="primary">LOC101864245</name>
</gene>